<dbReference type="Gene3D" id="1.10.287.1060">
    <property type="entry name" value="ESAT-6-like"/>
    <property type="match status" value="1"/>
</dbReference>
<dbReference type="InterPro" id="IPR010310">
    <property type="entry name" value="T7SS_ESAT-6-like"/>
</dbReference>
<evidence type="ECO:0000256" key="1">
    <source>
        <dbReference type="RuleBase" id="RU362001"/>
    </source>
</evidence>
<dbReference type="AlphaFoldDB" id="A0A9X2IFP6"/>
<organism evidence="2 3">
    <name type="scientific">Nocardioides bruguierae</name>
    <dbReference type="NCBI Taxonomy" id="2945102"/>
    <lineage>
        <taxon>Bacteria</taxon>
        <taxon>Bacillati</taxon>
        <taxon>Actinomycetota</taxon>
        <taxon>Actinomycetes</taxon>
        <taxon>Propionibacteriales</taxon>
        <taxon>Nocardioidaceae</taxon>
        <taxon>Nocardioides</taxon>
    </lineage>
</organism>
<name>A0A9X2IFP6_9ACTN</name>
<dbReference type="Proteomes" id="UP001139485">
    <property type="component" value="Unassembled WGS sequence"/>
</dbReference>
<dbReference type="InterPro" id="IPR036689">
    <property type="entry name" value="ESAT-6-like_sf"/>
</dbReference>
<dbReference type="EMBL" id="JAMOIL010000011">
    <property type="protein sequence ID" value="MCM0620679.1"/>
    <property type="molecule type" value="Genomic_DNA"/>
</dbReference>
<dbReference type="NCBIfam" id="TIGR03930">
    <property type="entry name" value="WXG100_ESAT6"/>
    <property type="match status" value="1"/>
</dbReference>
<keyword evidence="3" id="KW-1185">Reference proteome</keyword>
<protein>
    <recommendedName>
        <fullName evidence="1">ESAT-6-like protein</fullName>
    </recommendedName>
</protein>
<dbReference type="Pfam" id="PF06013">
    <property type="entry name" value="WXG100"/>
    <property type="match status" value="1"/>
</dbReference>
<evidence type="ECO:0000313" key="3">
    <source>
        <dbReference type="Proteomes" id="UP001139485"/>
    </source>
</evidence>
<accession>A0A9X2IFP6</accession>
<evidence type="ECO:0000313" key="2">
    <source>
        <dbReference type="EMBL" id="MCM0620679.1"/>
    </source>
</evidence>
<sequence length="99" mass="10467">MNDLDGIRVDHARLEGGSQDLARAVRDIQSRLAQLDGDLAALRGAWVGSARTAYDTAKAGWDEQVAGMHDLLARTSGAVAQANEDYRAADLRGAALFGA</sequence>
<proteinExistence type="inferred from homology"/>
<gene>
    <name evidence="2" type="ORF">M8330_10280</name>
</gene>
<comment type="caution">
    <text evidence="2">The sequence shown here is derived from an EMBL/GenBank/DDBJ whole genome shotgun (WGS) entry which is preliminary data.</text>
</comment>
<dbReference type="RefSeq" id="WP_250053864.1">
    <property type="nucleotide sequence ID" value="NZ_JAMJPH010000015.1"/>
</dbReference>
<reference evidence="2" key="1">
    <citation type="submission" date="2022-05" db="EMBL/GenBank/DDBJ databases">
        <authorList>
            <person name="Tuo L."/>
        </authorList>
    </citation>
    <scope>NUCLEOTIDE SEQUENCE</scope>
    <source>
        <strain evidence="2">BSK12Z-4</strain>
    </source>
</reference>
<comment type="similarity">
    <text evidence="1">Belongs to the WXG100 family.</text>
</comment>
<dbReference type="SUPFAM" id="SSF140453">
    <property type="entry name" value="EsxAB dimer-like"/>
    <property type="match status" value="1"/>
</dbReference>